<dbReference type="CDD" id="cd01949">
    <property type="entry name" value="GGDEF"/>
    <property type="match status" value="1"/>
</dbReference>
<dbReference type="GO" id="GO:0000976">
    <property type="term" value="F:transcription cis-regulatory region binding"/>
    <property type="evidence" value="ECO:0007669"/>
    <property type="project" value="TreeGrafter"/>
</dbReference>
<dbReference type="SMART" id="SM00448">
    <property type="entry name" value="REC"/>
    <property type="match status" value="1"/>
</dbReference>
<dbReference type="PANTHER" id="PTHR48111:SF4">
    <property type="entry name" value="DNA-BINDING DUAL TRANSCRIPTIONAL REGULATOR OMPR"/>
    <property type="match status" value="1"/>
</dbReference>
<evidence type="ECO:0000256" key="7">
    <source>
        <dbReference type="PROSITE-ProRule" id="PRU00169"/>
    </source>
</evidence>
<sequence>MRALRVQTKVLIVDDDPIVTQLIKDTLEKAGFSVTVLHDPGKALAFAQELRPDIILIDRIMPVMDGCELCRKIRENHHTAHLPILMLTSRSETADVIAGLEAGADDYLCKPFEPLELVARLRALLRRIQQERYTNPLSGLSGNPAVEKEIKKRILSGEKFAVLYIDIDNFKSYNDTYGFLQGDEVIKFLAEILVSTVDKKGTPNDFLGHIGGDDFLVITLPQKVEDICHHLITVFDEGIQKFYSKEDWERGYVLTVDRKNREQLFPIISLSIAVVSNEHRKIDSHWLVGEIAAELKKYAKTFPGSIFVKDLRRK</sequence>
<evidence type="ECO:0000256" key="2">
    <source>
        <dbReference type="ARBA" id="ARBA00022553"/>
    </source>
</evidence>
<evidence type="ECO:0000256" key="6">
    <source>
        <dbReference type="ARBA" id="ARBA00024867"/>
    </source>
</evidence>
<dbReference type="GO" id="GO:0000156">
    <property type="term" value="F:phosphorelay response regulator activity"/>
    <property type="evidence" value="ECO:0007669"/>
    <property type="project" value="TreeGrafter"/>
</dbReference>
<feature type="domain" description="GGDEF" evidence="9">
    <location>
        <begin position="158"/>
        <end position="291"/>
    </location>
</feature>
<evidence type="ECO:0000256" key="4">
    <source>
        <dbReference type="ARBA" id="ARBA00023125"/>
    </source>
</evidence>
<reference evidence="11" key="1">
    <citation type="journal article" date="2015" name="MBio">
        <title>Genome-Resolved Metagenomic Analysis Reveals Roles for Candidate Phyla and Other Microbial Community Members in Biogeochemical Transformations in Oil Reservoirs.</title>
        <authorList>
            <person name="Hu P."/>
            <person name="Tom L."/>
            <person name="Singh A."/>
            <person name="Thomas B.C."/>
            <person name="Baker B.J."/>
            <person name="Piceno Y.M."/>
            <person name="Andersen G.L."/>
            <person name="Banfield J.F."/>
        </authorList>
    </citation>
    <scope>NUCLEOTIDE SEQUENCE [LARGE SCALE GENOMIC DNA]</scope>
</reference>
<comment type="function">
    <text evidence="6">May play the central regulatory role in sporulation. It may be an element of the effector pathway responsible for the activation of sporulation genes in response to nutritional stress. Spo0A may act in concert with spo0H (a sigma factor) to control the expression of some genes that are critical to the sporulation process.</text>
</comment>
<dbReference type="InterPro" id="IPR001789">
    <property type="entry name" value="Sig_transdc_resp-reg_receiver"/>
</dbReference>
<dbReference type="SUPFAM" id="SSF52172">
    <property type="entry name" value="CheY-like"/>
    <property type="match status" value="1"/>
</dbReference>
<evidence type="ECO:0000256" key="5">
    <source>
        <dbReference type="ARBA" id="ARBA00023163"/>
    </source>
</evidence>
<keyword evidence="3" id="KW-0805">Transcription regulation</keyword>
<dbReference type="Gene3D" id="3.30.70.270">
    <property type="match status" value="1"/>
</dbReference>
<dbReference type="NCBIfam" id="TIGR00254">
    <property type="entry name" value="GGDEF"/>
    <property type="match status" value="1"/>
</dbReference>
<dbReference type="Proteomes" id="UP000053326">
    <property type="component" value="Unassembled WGS sequence"/>
</dbReference>
<dbReference type="InterPro" id="IPR000160">
    <property type="entry name" value="GGDEF_dom"/>
</dbReference>
<dbReference type="Gene3D" id="6.10.250.690">
    <property type="match status" value="1"/>
</dbReference>
<dbReference type="SUPFAM" id="SSF55073">
    <property type="entry name" value="Nucleotide cyclase"/>
    <property type="match status" value="1"/>
</dbReference>
<dbReference type="Gene3D" id="3.40.50.2300">
    <property type="match status" value="1"/>
</dbReference>
<dbReference type="InterPro" id="IPR043128">
    <property type="entry name" value="Rev_trsase/Diguanyl_cyclase"/>
</dbReference>
<name>A0A101FHT6_9THEO</name>
<accession>A0A101FHT6</accession>
<dbReference type="PANTHER" id="PTHR48111">
    <property type="entry name" value="REGULATOR OF RPOS"/>
    <property type="match status" value="1"/>
</dbReference>
<gene>
    <name evidence="10" type="ORF">XD66_0012</name>
</gene>
<feature type="domain" description="Response regulatory" evidence="8">
    <location>
        <begin position="9"/>
        <end position="125"/>
    </location>
</feature>
<dbReference type="GO" id="GO:0006355">
    <property type="term" value="P:regulation of DNA-templated transcription"/>
    <property type="evidence" value="ECO:0007669"/>
    <property type="project" value="TreeGrafter"/>
</dbReference>
<dbReference type="EMBL" id="LGFO01000001">
    <property type="protein sequence ID" value="KUK37279.1"/>
    <property type="molecule type" value="Genomic_DNA"/>
</dbReference>
<organism evidence="10 11">
    <name type="scientific">Thermacetogenium phaeum</name>
    <dbReference type="NCBI Taxonomy" id="85874"/>
    <lineage>
        <taxon>Bacteria</taxon>
        <taxon>Bacillati</taxon>
        <taxon>Bacillota</taxon>
        <taxon>Clostridia</taxon>
        <taxon>Thermoanaerobacterales</taxon>
        <taxon>Thermoanaerobacteraceae</taxon>
        <taxon>Thermacetogenium</taxon>
    </lineage>
</organism>
<dbReference type="InterPro" id="IPR039420">
    <property type="entry name" value="WalR-like"/>
</dbReference>
<proteinExistence type="predicted"/>
<dbReference type="SMART" id="SM00267">
    <property type="entry name" value="GGDEF"/>
    <property type="match status" value="1"/>
</dbReference>
<evidence type="ECO:0000313" key="10">
    <source>
        <dbReference type="EMBL" id="KUK37279.1"/>
    </source>
</evidence>
<keyword evidence="2 7" id="KW-0597">Phosphoprotein</keyword>
<evidence type="ECO:0000313" key="11">
    <source>
        <dbReference type="Proteomes" id="UP000053326"/>
    </source>
</evidence>
<dbReference type="PROSITE" id="PS50110">
    <property type="entry name" value="RESPONSE_REGULATORY"/>
    <property type="match status" value="1"/>
</dbReference>
<dbReference type="GO" id="GO:0005829">
    <property type="term" value="C:cytosol"/>
    <property type="evidence" value="ECO:0007669"/>
    <property type="project" value="TreeGrafter"/>
</dbReference>
<dbReference type="GO" id="GO:0032993">
    <property type="term" value="C:protein-DNA complex"/>
    <property type="evidence" value="ECO:0007669"/>
    <property type="project" value="TreeGrafter"/>
</dbReference>
<dbReference type="PROSITE" id="PS50887">
    <property type="entry name" value="GGDEF"/>
    <property type="match status" value="1"/>
</dbReference>
<feature type="modified residue" description="4-aspartylphosphate" evidence="7">
    <location>
        <position position="58"/>
    </location>
</feature>
<dbReference type="Pfam" id="PF00990">
    <property type="entry name" value="GGDEF"/>
    <property type="match status" value="1"/>
</dbReference>
<dbReference type="AlphaFoldDB" id="A0A101FHT6"/>
<evidence type="ECO:0000256" key="1">
    <source>
        <dbReference type="ARBA" id="ARBA00018672"/>
    </source>
</evidence>
<comment type="caution">
    <text evidence="10">The sequence shown here is derived from an EMBL/GenBank/DDBJ whole genome shotgun (WGS) entry which is preliminary data.</text>
</comment>
<dbReference type="Pfam" id="PF00072">
    <property type="entry name" value="Response_reg"/>
    <property type="match status" value="1"/>
</dbReference>
<dbReference type="InterPro" id="IPR029787">
    <property type="entry name" value="Nucleotide_cyclase"/>
</dbReference>
<dbReference type="PATRIC" id="fig|85874.4.peg.464"/>
<evidence type="ECO:0000259" key="9">
    <source>
        <dbReference type="PROSITE" id="PS50887"/>
    </source>
</evidence>
<keyword evidence="5" id="KW-0804">Transcription</keyword>
<evidence type="ECO:0000256" key="3">
    <source>
        <dbReference type="ARBA" id="ARBA00023015"/>
    </source>
</evidence>
<keyword evidence="4" id="KW-0238">DNA-binding</keyword>
<evidence type="ECO:0000259" key="8">
    <source>
        <dbReference type="PROSITE" id="PS50110"/>
    </source>
</evidence>
<dbReference type="InterPro" id="IPR011006">
    <property type="entry name" value="CheY-like_superfamily"/>
</dbReference>
<protein>
    <recommendedName>
        <fullName evidence="1">Stage 0 sporulation protein A homolog</fullName>
    </recommendedName>
</protein>